<gene>
    <name evidence="1" type="ORF">FJR03_06225</name>
</gene>
<dbReference type="Proteomes" id="UP000593910">
    <property type="component" value="Chromosome"/>
</dbReference>
<keyword evidence="2" id="KW-1185">Reference proteome</keyword>
<name>A0A7M1AVA0_9BACT</name>
<sequence>MSQAEAVEIYLNNMRDVKKRIEYAENQLSVFNTTHDYLLLENALLHTRKALECIAYASIAPNKNAYSKFRSEAKIPADFRKDYHGGKILKQLERVNKDFYPLPLVKPKLVAERQWHFDRLSSGYLTKKQYSNLYDRLGKFLHSDNPWDNDKGYLNLANDMPENFQRIKSLLQIHATFVQDNKSRYAFVVDMGSKEKDVSVITAIAGGPFNVDI</sequence>
<dbReference type="RefSeq" id="WP_193112673.1">
    <property type="nucleotide sequence ID" value="NZ_CP041165.1"/>
</dbReference>
<reference evidence="1 2" key="1">
    <citation type="submission" date="2019-06" db="EMBL/GenBank/DDBJ databases">
        <title>Sulfurimonas gotlandica sp. nov., a chemoautotrophic and psychrotolerant epsilonproteobacterium isolated from a pelagic redoxcline, and an emended description of the genus Sulfurimonas.</title>
        <authorList>
            <person name="Wang S."/>
            <person name="Jiang L."/>
            <person name="Shao Z."/>
        </authorList>
    </citation>
    <scope>NUCLEOTIDE SEQUENCE [LARGE SCALE GENOMIC DNA]</scope>
    <source>
        <strain evidence="1 2">B2</strain>
    </source>
</reference>
<protein>
    <recommendedName>
        <fullName evidence="3">AbiV family abortive infection protein</fullName>
    </recommendedName>
</protein>
<evidence type="ECO:0000313" key="1">
    <source>
        <dbReference type="EMBL" id="QOP41359.1"/>
    </source>
</evidence>
<organism evidence="1 2">
    <name type="scientific">Sulfurimonas marina</name>
    <dbReference type="NCBI Taxonomy" id="2590551"/>
    <lineage>
        <taxon>Bacteria</taxon>
        <taxon>Pseudomonadati</taxon>
        <taxon>Campylobacterota</taxon>
        <taxon>Epsilonproteobacteria</taxon>
        <taxon>Campylobacterales</taxon>
        <taxon>Sulfurimonadaceae</taxon>
        <taxon>Sulfurimonas</taxon>
    </lineage>
</organism>
<proteinExistence type="predicted"/>
<evidence type="ECO:0008006" key="3">
    <source>
        <dbReference type="Google" id="ProtNLM"/>
    </source>
</evidence>
<evidence type="ECO:0000313" key="2">
    <source>
        <dbReference type="Proteomes" id="UP000593910"/>
    </source>
</evidence>
<dbReference type="AlphaFoldDB" id="A0A7M1AVA0"/>
<accession>A0A7M1AVA0</accession>
<dbReference type="EMBL" id="CP041165">
    <property type="protein sequence ID" value="QOP41359.1"/>
    <property type="molecule type" value="Genomic_DNA"/>
</dbReference>
<dbReference type="KEGG" id="smax:FJR03_06225"/>